<proteinExistence type="predicted"/>
<protein>
    <submittedName>
        <fullName evidence="2">Uncharacterized protein</fullName>
    </submittedName>
</protein>
<evidence type="ECO:0000313" key="2">
    <source>
        <dbReference type="EMBL" id="CAK7271347.1"/>
    </source>
</evidence>
<keyword evidence="3" id="KW-1185">Reference proteome</keyword>
<keyword evidence="1" id="KW-0732">Signal</keyword>
<name>A0ABP0DVN5_9PEZI</name>
<sequence>MMLATALAIVAVPIVGVAAFAVPLLPAPGRISVDAPILPDIRRSGINGAPEAHRVHALEEKKASGNETLDVMRAVAMATTTRTEFETVLTTSTVMPTVNVTATPSPTMTASSTRSCDLHYCDAGTSYCEYWGGYSSFDVSHGRPIPGETRTSIGVCTGITPVTETISSITSLSSVFSSASSNGSSIPPSTVSVESTTTSHSPLVTLTCMAMRE</sequence>
<reference evidence="2 3" key="1">
    <citation type="submission" date="2024-01" db="EMBL/GenBank/DDBJ databases">
        <authorList>
            <person name="Allen C."/>
            <person name="Tagirdzhanova G."/>
        </authorList>
    </citation>
    <scope>NUCLEOTIDE SEQUENCE [LARGE SCALE GENOMIC DNA]</scope>
    <source>
        <strain evidence="2 3">CBS 573.63</strain>
    </source>
</reference>
<evidence type="ECO:0000256" key="1">
    <source>
        <dbReference type="SAM" id="SignalP"/>
    </source>
</evidence>
<gene>
    <name evidence="2" type="ORF">SEPCBS57363_004569</name>
</gene>
<comment type="caution">
    <text evidence="2">The sequence shown here is derived from an EMBL/GenBank/DDBJ whole genome shotgun (WGS) entry which is preliminary data.</text>
</comment>
<feature type="chain" id="PRO_5045753191" evidence="1">
    <location>
        <begin position="20"/>
        <end position="213"/>
    </location>
</feature>
<evidence type="ECO:0000313" key="3">
    <source>
        <dbReference type="Proteomes" id="UP001642501"/>
    </source>
</evidence>
<dbReference type="Proteomes" id="UP001642501">
    <property type="component" value="Unassembled WGS sequence"/>
</dbReference>
<accession>A0ABP0DVN5</accession>
<organism evidence="2 3">
    <name type="scientific">Sporothrix epigloea</name>
    <dbReference type="NCBI Taxonomy" id="1892477"/>
    <lineage>
        <taxon>Eukaryota</taxon>
        <taxon>Fungi</taxon>
        <taxon>Dikarya</taxon>
        <taxon>Ascomycota</taxon>
        <taxon>Pezizomycotina</taxon>
        <taxon>Sordariomycetes</taxon>
        <taxon>Sordariomycetidae</taxon>
        <taxon>Ophiostomatales</taxon>
        <taxon>Ophiostomataceae</taxon>
        <taxon>Sporothrix</taxon>
    </lineage>
</organism>
<dbReference type="EMBL" id="CAWUOM010000087">
    <property type="protein sequence ID" value="CAK7271347.1"/>
    <property type="molecule type" value="Genomic_DNA"/>
</dbReference>
<feature type="signal peptide" evidence="1">
    <location>
        <begin position="1"/>
        <end position="19"/>
    </location>
</feature>